<protein>
    <submittedName>
        <fullName evidence="1">Uncharacterized protein</fullName>
    </submittedName>
</protein>
<dbReference type="Proteomes" id="UP000011907">
    <property type="component" value="Unassembled WGS sequence"/>
</dbReference>
<evidence type="ECO:0000313" key="2">
    <source>
        <dbReference type="Proteomes" id="UP000011907"/>
    </source>
</evidence>
<evidence type="ECO:0000313" key="1">
    <source>
        <dbReference type="EMBL" id="EME74555.1"/>
    </source>
</evidence>
<accession>M5PDA8</accession>
<gene>
    <name evidence="1" type="ORF">BSONL12_12226</name>
</gene>
<comment type="caution">
    <text evidence="1">The sequence shown here is derived from an EMBL/GenBank/DDBJ whole genome shotgun (WGS) entry which is preliminary data.</text>
</comment>
<proteinExistence type="predicted"/>
<dbReference type="AlphaFoldDB" id="M5PDA8"/>
<name>M5PDA8_9BACI</name>
<organism evidence="1 2">
    <name type="scientific">Bacillus sonorensis L12</name>
    <dbReference type="NCBI Taxonomy" id="1274524"/>
    <lineage>
        <taxon>Bacteria</taxon>
        <taxon>Bacillati</taxon>
        <taxon>Bacillota</taxon>
        <taxon>Bacilli</taxon>
        <taxon>Bacillales</taxon>
        <taxon>Bacillaceae</taxon>
        <taxon>Bacillus</taxon>
    </lineage>
</organism>
<sequence>MGDVMERVDLIYAENRRSDRWLKVVNYK</sequence>
<dbReference type="EMBL" id="AOFM01000007">
    <property type="protein sequence ID" value="EME74555.1"/>
    <property type="molecule type" value="Genomic_DNA"/>
</dbReference>
<reference evidence="1 2" key="1">
    <citation type="journal article" date="2013" name="Genome Announc.">
        <title>Draft Whole-Genome Sequence of Bacillus sonorensis Strain L12, a Source of Nonribosomal Lipopeptides.</title>
        <authorList>
            <person name="Adimpong D.B."/>
            <person name="Sorensen K.I."/>
            <person name="Nielsen D.S."/>
            <person name="Thorsen L."/>
            <person name="Rasmussen T.B."/>
            <person name="Derkx P.M."/>
            <person name="Jespersen L."/>
        </authorList>
    </citation>
    <scope>NUCLEOTIDE SEQUENCE [LARGE SCALE GENOMIC DNA]</scope>
    <source>
        <strain evidence="1 2">L12</strain>
    </source>
</reference>